<dbReference type="RefSeq" id="WP_211021186.1">
    <property type="nucleotide sequence ID" value="NZ_BOSL01000006.1"/>
</dbReference>
<protein>
    <recommendedName>
        <fullName evidence="3">YozE SAM-like domain-containing protein</fullName>
    </recommendedName>
</protein>
<accession>A0ABQ4MBF3</accession>
<comment type="caution">
    <text evidence="1">The sequence shown here is derived from an EMBL/GenBank/DDBJ whole genome shotgun (WGS) entry which is preliminary data.</text>
</comment>
<sequence>MAICVEFELIEIENTIARYRFGDCLGDLNGEFETDLYRFISGEFPGDTSMSEIVVLLNDKQSQWKAIKAFTKIYRHFKVHKEYLSKGGYYA</sequence>
<keyword evidence="2" id="KW-1185">Reference proteome</keyword>
<organism evidence="1 2">
    <name type="scientific">Paenibacillus vini</name>
    <dbReference type="NCBI Taxonomy" id="1476024"/>
    <lineage>
        <taxon>Bacteria</taxon>
        <taxon>Bacillati</taxon>
        <taxon>Bacillota</taxon>
        <taxon>Bacilli</taxon>
        <taxon>Bacillales</taxon>
        <taxon>Paenibacillaceae</taxon>
        <taxon>Paenibacillus</taxon>
    </lineage>
</organism>
<dbReference type="EMBL" id="BOSL01000006">
    <property type="protein sequence ID" value="GIP53302.1"/>
    <property type="molecule type" value="Genomic_DNA"/>
</dbReference>
<name>A0ABQ4MBF3_9BACL</name>
<evidence type="ECO:0000313" key="2">
    <source>
        <dbReference type="Proteomes" id="UP000679992"/>
    </source>
</evidence>
<evidence type="ECO:0008006" key="3">
    <source>
        <dbReference type="Google" id="ProtNLM"/>
    </source>
</evidence>
<gene>
    <name evidence="1" type="ORF">J42TS3_23370</name>
</gene>
<proteinExistence type="predicted"/>
<evidence type="ECO:0000313" key="1">
    <source>
        <dbReference type="EMBL" id="GIP53302.1"/>
    </source>
</evidence>
<reference evidence="1 2" key="1">
    <citation type="submission" date="2021-03" db="EMBL/GenBank/DDBJ databases">
        <title>Antimicrobial resistance genes in bacteria isolated from Japanese honey, and their potential for conferring macrolide and lincosamide resistance in the American foulbrood pathogen Paenibacillus larvae.</title>
        <authorList>
            <person name="Okamoto M."/>
            <person name="Kumagai M."/>
            <person name="Kanamori H."/>
            <person name="Takamatsu D."/>
        </authorList>
    </citation>
    <scope>NUCLEOTIDE SEQUENCE [LARGE SCALE GENOMIC DNA]</scope>
    <source>
        <strain evidence="1 2">J42TS3</strain>
    </source>
</reference>
<dbReference type="Proteomes" id="UP000679992">
    <property type="component" value="Unassembled WGS sequence"/>
</dbReference>